<feature type="chain" id="PRO_5015005752" evidence="1">
    <location>
        <begin position="18"/>
        <end position="73"/>
    </location>
</feature>
<accession>A0A2M4DPN2</accession>
<keyword evidence="1" id="KW-0732">Signal</keyword>
<sequence length="73" mass="8461">MRLRASFLFFHSSPLLCLFVFCSKTSNLCEIRNHCAQRTCMIVYGARLSTMACLRLRWLDNFQVALALVARMN</sequence>
<evidence type="ECO:0000313" key="2">
    <source>
        <dbReference type="EMBL" id="MBW79512.1"/>
    </source>
</evidence>
<evidence type="ECO:0000256" key="1">
    <source>
        <dbReference type="SAM" id="SignalP"/>
    </source>
</evidence>
<proteinExistence type="predicted"/>
<name>A0A2M4DPN2_ANODA</name>
<dbReference type="AlphaFoldDB" id="A0A2M4DPN2"/>
<protein>
    <submittedName>
        <fullName evidence="2">Putative secreted protein</fullName>
    </submittedName>
</protein>
<feature type="signal peptide" evidence="1">
    <location>
        <begin position="1"/>
        <end position="17"/>
    </location>
</feature>
<reference evidence="2" key="1">
    <citation type="submission" date="2018-01" db="EMBL/GenBank/DDBJ databases">
        <title>An insight into the sialome of Amazonian anophelines.</title>
        <authorList>
            <person name="Ribeiro J.M."/>
            <person name="Scarpassa V."/>
            <person name="Calvo E."/>
        </authorList>
    </citation>
    <scope>NUCLEOTIDE SEQUENCE</scope>
</reference>
<organism evidence="2">
    <name type="scientific">Anopheles darlingi</name>
    <name type="common">Mosquito</name>
    <dbReference type="NCBI Taxonomy" id="43151"/>
    <lineage>
        <taxon>Eukaryota</taxon>
        <taxon>Metazoa</taxon>
        <taxon>Ecdysozoa</taxon>
        <taxon>Arthropoda</taxon>
        <taxon>Hexapoda</taxon>
        <taxon>Insecta</taxon>
        <taxon>Pterygota</taxon>
        <taxon>Neoptera</taxon>
        <taxon>Endopterygota</taxon>
        <taxon>Diptera</taxon>
        <taxon>Nematocera</taxon>
        <taxon>Culicoidea</taxon>
        <taxon>Culicidae</taxon>
        <taxon>Anophelinae</taxon>
        <taxon>Anopheles</taxon>
    </lineage>
</organism>
<dbReference type="EMBL" id="GGFL01015334">
    <property type="protein sequence ID" value="MBW79512.1"/>
    <property type="molecule type" value="Transcribed_RNA"/>
</dbReference>